<dbReference type="GO" id="GO:0006779">
    <property type="term" value="P:porphyrin-containing compound biosynthetic process"/>
    <property type="evidence" value="ECO:0007669"/>
    <property type="project" value="InterPro"/>
</dbReference>
<dbReference type="InterPro" id="IPR006638">
    <property type="entry name" value="Elp3/MiaA/NifB-like_rSAM"/>
</dbReference>
<dbReference type="SUPFAM" id="SSF102114">
    <property type="entry name" value="Radical SAM enzymes"/>
    <property type="match status" value="1"/>
</dbReference>
<dbReference type="InterPro" id="IPR058240">
    <property type="entry name" value="rSAM_sf"/>
</dbReference>
<evidence type="ECO:0000256" key="1">
    <source>
        <dbReference type="ARBA" id="ARBA00006100"/>
    </source>
</evidence>
<dbReference type="PANTHER" id="PTHR13932:SF5">
    <property type="entry name" value="RADICAL S-ADENOSYL METHIONINE DOMAIN-CONTAINING PROTEIN 1, MITOCHONDRIAL"/>
    <property type="match status" value="1"/>
</dbReference>
<dbReference type="SFLD" id="SFLDS00029">
    <property type="entry name" value="Radical_SAM"/>
    <property type="match status" value="1"/>
</dbReference>
<sequence>MERALYIHIPFCVRKCLYCDFYSISDLSLQDDYIDALISEIKRIEDKKLKSIFIGGGTPTVLSKNSLEKLLRSLSKFQFTEFTVEANPGTLEKEKLIVLKEYGVNRLSIGLQAVQDKILKSLGRIHTFSDFLENYEMARKIGFNNINVDLMFDIPGQGMDDWKETLEKIAEIKPEHLSCYSLIIEEGTPFYELYNMGQLNIADENIDREMYHYSVNFLKSKGFVHYEISNFALPGYECIHNLTYWNEEEYYGVGASAHSFIDKFRYYNVDDVKKYIYLVYNDESKREKIFISKKDEMSEFILLGLRKIKGVSKEVFKKRFSDDVYNVFGQEISKLIEQGLLMDDGKNIFLTNRGLDIANQVFMRFI</sequence>
<dbReference type="SFLD" id="SFLDG01082">
    <property type="entry name" value="B12-binding_domain_containing"/>
    <property type="match status" value="1"/>
</dbReference>
<organism evidence="11 12">
    <name type="scientific">Caloramator australicus RC3</name>
    <dbReference type="NCBI Taxonomy" id="857293"/>
    <lineage>
        <taxon>Bacteria</taxon>
        <taxon>Bacillati</taxon>
        <taxon>Bacillota</taxon>
        <taxon>Clostridia</taxon>
        <taxon>Eubacteriales</taxon>
        <taxon>Clostridiaceae</taxon>
        <taxon>Caloramator</taxon>
    </lineage>
</organism>
<dbReference type="GO" id="GO:0004109">
    <property type="term" value="F:coproporphyrinogen oxidase activity"/>
    <property type="evidence" value="ECO:0007669"/>
    <property type="project" value="InterPro"/>
</dbReference>
<dbReference type="EMBL" id="CAKP01000122">
    <property type="protein sequence ID" value="CCJ34390.1"/>
    <property type="molecule type" value="Genomic_DNA"/>
</dbReference>
<keyword evidence="7 9" id="KW-0411">Iron-sulfur</keyword>
<evidence type="ECO:0000256" key="3">
    <source>
        <dbReference type="ARBA" id="ARBA00022617"/>
    </source>
</evidence>
<comment type="function">
    <text evidence="9">Probably acts as a heme chaperone, transferring heme to an unknown acceptor. Binds one molecule of heme per monomer, possibly covalently. Binds 1 [4Fe-4S] cluster. The cluster is coordinated with 3 cysteines and an exchangeable S-adenosyl-L-methionine.</text>
</comment>
<keyword evidence="5 9" id="KW-0479">Metal-binding</keyword>
<dbReference type="RefSeq" id="WP_008909644.1">
    <property type="nucleotide sequence ID" value="NZ_CAKP01000122.1"/>
</dbReference>
<dbReference type="InterPro" id="IPR034505">
    <property type="entry name" value="Coproporphyrinogen-III_oxidase"/>
</dbReference>
<name>I7K9S6_9CLOT</name>
<dbReference type="Gene3D" id="3.20.20.70">
    <property type="entry name" value="Aldolase class I"/>
    <property type="match status" value="1"/>
</dbReference>
<dbReference type="SFLD" id="SFLDF00562">
    <property type="entry name" value="HemN-like__clustered_with_heat"/>
    <property type="match status" value="1"/>
</dbReference>
<evidence type="ECO:0000259" key="10">
    <source>
        <dbReference type="PROSITE" id="PS51918"/>
    </source>
</evidence>
<keyword evidence="11" id="KW-0346">Stress response</keyword>
<dbReference type="eggNOG" id="COG0635">
    <property type="taxonomic scope" value="Bacteria"/>
</dbReference>
<dbReference type="GO" id="GO:0005737">
    <property type="term" value="C:cytoplasm"/>
    <property type="evidence" value="ECO:0007669"/>
    <property type="project" value="UniProtKB-SubCell"/>
</dbReference>
<comment type="subcellular location">
    <subcellularLocation>
        <location evidence="9">Cytoplasm</location>
    </subcellularLocation>
</comment>
<reference evidence="11 12" key="1">
    <citation type="journal article" date="2011" name="J. Bacteriol.">
        <title>Draft genome sequence of Caloramator australicus strain RC3T, a thermoanaerobe from the Great Artesian Basin of Australia.</title>
        <authorList>
            <person name="Ogg C.D."/>
            <person name="Patel B.K.C."/>
        </authorList>
    </citation>
    <scope>NUCLEOTIDE SEQUENCE [LARGE SCALE GENOMIC DNA]</scope>
    <source>
        <strain evidence="11 12">RC3</strain>
    </source>
</reference>
<comment type="caution">
    <text evidence="11">The sequence shown here is derived from an EMBL/GenBank/DDBJ whole genome shotgun (WGS) entry which is preliminary data.</text>
</comment>
<keyword evidence="11" id="KW-0560">Oxidoreductase</keyword>
<keyword evidence="9" id="KW-0963">Cytoplasm</keyword>
<keyword evidence="3 9" id="KW-0349">Heme</keyword>
<dbReference type="InterPro" id="IPR007197">
    <property type="entry name" value="rSAM"/>
</dbReference>
<dbReference type="NCBIfam" id="TIGR00539">
    <property type="entry name" value="hemN_rel"/>
    <property type="match status" value="1"/>
</dbReference>
<evidence type="ECO:0000313" key="12">
    <source>
        <dbReference type="Proteomes" id="UP000007652"/>
    </source>
</evidence>
<dbReference type="InterPro" id="IPR013785">
    <property type="entry name" value="Aldolase_TIM"/>
</dbReference>
<dbReference type="STRING" id="857293.CAAU_2306"/>
<comment type="similarity">
    <text evidence="1">Belongs to the anaerobic coproporphyrinogen-III oxidase family. HemW subfamily.</text>
</comment>
<dbReference type="Pfam" id="PF06969">
    <property type="entry name" value="HemN_C"/>
    <property type="match status" value="1"/>
</dbReference>
<evidence type="ECO:0000256" key="6">
    <source>
        <dbReference type="ARBA" id="ARBA00023004"/>
    </source>
</evidence>
<dbReference type="InterPro" id="IPR004559">
    <property type="entry name" value="HemW-like"/>
</dbReference>
<dbReference type="SFLD" id="SFLDG01065">
    <property type="entry name" value="anaerobic_coproporphyrinogen-I"/>
    <property type="match status" value="1"/>
</dbReference>
<keyword evidence="8 9" id="KW-0143">Chaperone</keyword>
<gene>
    <name evidence="11" type="ORF">CAAU_2306</name>
</gene>
<evidence type="ECO:0000256" key="9">
    <source>
        <dbReference type="RuleBase" id="RU364116"/>
    </source>
</evidence>
<dbReference type="InterPro" id="IPR010723">
    <property type="entry name" value="HemN_C"/>
</dbReference>
<protein>
    <recommendedName>
        <fullName evidence="2 9">Heme chaperone HemW</fullName>
    </recommendedName>
</protein>
<dbReference type="SFLD" id="SFLDF00288">
    <property type="entry name" value="HemN-like__clustered_with_nucl"/>
    <property type="match status" value="1"/>
</dbReference>
<accession>I7K9S6</accession>
<feature type="domain" description="Radical SAM core" evidence="10">
    <location>
        <begin position="1"/>
        <end position="224"/>
    </location>
</feature>
<evidence type="ECO:0000256" key="7">
    <source>
        <dbReference type="ARBA" id="ARBA00023014"/>
    </source>
</evidence>
<evidence type="ECO:0000256" key="5">
    <source>
        <dbReference type="ARBA" id="ARBA00022723"/>
    </source>
</evidence>
<evidence type="ECO:0000256" key="2">
    <source>
        <dbReference type="ARBA" id="ARBA00017228"/>
    </source>
</evidence>
<dbReference type="AlphaFoldDB" id="I7K9S6"/>
<dbReference type="Proteomes" id="UP000007652">
    <property type="component" value="Unassembled WGS sequence"/>
</dbReference>
<dbReference type="GO" id="GO:0051539">
    <property type="term" value="F:4 iron, 4 sulfur cluster binding"/>
    <property type="evidence" value="ECO:0007669"/>
    <property type="project" value="UniProtKB-UniRule"/>
</dbReference>
<dbReference type="CDD" id="cd01335">
    <property type="entry name" value="Radical_SAM"/>
    <property type="match status" value="1"/>
</dbReference>
<evidence type="ECO:0000313" key="11">
    <source>
        <dbReference type="EMBL" id="CCJ34390.1"/>
    </source>
</evidence>
<dbReference type="GO" id="GO:0046872">
    <property type="term" value="F:metal ion binding"/>
    <property type="evidence" value="ECO:0007669"/>
    <property type="project" value="UniProtKB-UniRule"/>
</dbReference>
<keyword evidence="4 9" id="KW-0949">S-adenosyl-L-methionine</keyword>
<keyword evidence="12" id="KW-1185">Reference proteome</keyword>
<proteinExistence type="inferred from homology"/>
<dbReference type="PANTHER" id="PTHR13932">
    <property type="entry name" value="COPROPORPHYRINIGEN III OXIDASE"/>
    <property type="match status" value="1"/>
</dbReference>
<evidence type="ECO:0000256" key="4">
    <source>
        <dbReference type="ARBA" id="ARBA00022691"/>
    </source>
</evidence>
<dbReference type="OrthoDB" id="9808022at2"/>
<dbReference type="PROSITE" id="PS51918">
    <property type="entry name" value="RADICAL_SAM"/>
    <property type="match status" value="1"/>
</dbReference>
<keyword evidence="6 9" id="KW-0408">Iron</keyword>
<evidence type="ECO:0000256" key="8">
    <source>
        <dbReference type="ARBA" id="ARBA00023186"/>
    </source>
</evidence>
<dbReference type="Pfam" id="PF04055">
    <property type="entry name" value="Radical_SAM"/>
    <property type="match status" value="1"/>
</dbReference>
<keyword evidence="9" id="KW-0004">4Fe-4S</keyword>
<dbReference type="SMART" id="SM00729">
    <property type="entry name" value="Elp3"/>
    <property type="match status" value="1"/>
</dbReference>